<protein>
    <submittedName>
        <fullName evidence="1">Type II toxin-antitoxin system RelB/DinJ family antitoxin</fullName>
    </submittedName>
</protein>
<name>A0ABW4CTC9_9LACO</name>
<dbReference type="EMBL" id="JBHTOG010000045">
    <property type="protein sequence ID" value="MFD1432860.1"/>
    <property type="molecule type" value="Genomic_DNA"/>
</dbReference>
<dbReference type="RefSeq" id="WP_125697983.1">
    <property type="nucleotide sequence ID" value="NZ_JBHTOG010000045.1"/>
</dbReference>
<reference evidence="2" key="1">
    <citation type="journal article" date="2019" name="Int. J. Syst. Evol. Microbiol.">
        <title>The Global Catalogue of Microorganisms (GCM) 10K type strain sequencing project: providing services to taxonomists for standard genome sequencing and annotation.</title>
        <authorList>
            <consortium name="The Broad Institute Genomics Platform"/>
            <consortium name="The Broad Institute Genome Sequencing Center for Infectious Disease"/>
            <person name="Wu L."/>
            <person name="Ma J."/>
        </authorList>
    </citation>
    <scope>NUCLEOTIDE SEQUENCE [LARGE SCALE GENOMIC DNA]</scope>
    <source>
        <strain evidence="2">CCM 8947</strain>
    </source>
</reference>
<dbReference type="Gene3D" id="1.10.1220.10">
    <property type="entry name" value="Met repressor-like"/>
    <property type="match status" value="1"/>
</dbReference>
<dbReference type="Proteomes" id="UP001597192">
    <property type="component" value="Unassembled WGS sequence"/>
</dbReference>
<keyword evidence="2" id="KW-1185">Reference proteome</keyword>
<proteinExistence type="predicted"/>
<sequence>MPTKSEDRISVRIDPELKRHVQDDLNAMGLDVTTFITMSFKELERTHTLPFTPTSLTPLEESLSDLHAGRITKAIPLEDYIKTISQEQEDEN</sequence>
<accession>A0ABW4CTC9</accession>
<dbReference type="InterPro" id="IPR013321">
    <property type="entry name" value="Arc_rbn_hlx_hlx"/>
</dbReference>
<gene>
    <name evidence="1" type="ORF">ACFQ47_09295</name>
</gene>
<evidence type="ECO:0000313" key="1">
    <source>
        <dbReference type="EMBL" id="MFD1432860.1"/>
    </source>
</evidence>
<comment type="caution">
    <text evidence="1">The sequence shown here is derived from an EMBL/GenBank/DDBJ whole genome shotgun (WGS) entry which is preliminary data.</text>
</comment>
<dbReference type="Pfam" id="PF04221">
    <property type="entry name" value="RelB"/>
    <property type="match status" value="1"/>
</dbReference>
<organism evidence="1 2">
    <name type="scientific">Lacticaseibacillus yichunensis</name>
    <dbReference type="NCBI Taxonomy" id="2486015"/>
    <lineage>
        <taxon>Bacteria</taxon>
        <taxon>Bacillati</taxon>
        <taxon>Bacillota</taxon>
        <taxon>Bacilli</taxon>
        <taxon>Lactobacillales</taxon>
        <taxon>Lactobacillaceae</taxon>
        <taxon>Lacticaseibacillus</taxon>
    </lineage>
</organism>
<evidence type="ECO:0000313" key="2">
    <source>
        <dbReference type="Proteomes" id="UP001597192"/>
    </source>
</evidence>
<dbReference type="InterPro" id="IPR007337">
    <property type="entry name" value="RelB/DinJ"/>
</dbReference>